<dbReference type="AlphaFoldDB" id="A0A8J6Y0Z7"/>
<dbReference type="RefSeq" id="WP_190836262.1">
    <property type="nucleotide sequence ID" value="NZ_CAWPPI010000106.1"/>
</dbReference>
<evidence type="ECO:0000313" key="2">
    <source>
        <dbReference type="Proteomes" id="UP000629098"/>
    </source>
</evidence>
<evidence type="ECO:0008006" key="3">
    <source>
        <dbReference type="Google" id="ProtNLM"/>
    </source>
</evidence>
<comment type="caution">
    <text evidence="1">The sequence shown here is derived from an EMBL/GenBank/DDBJ whole genome shotgun (WGS) entry which is preliminary data.</text>
</comment>
<dbReference type="EMBL" id="JACXAE010000106">
    <property type="protein sequence ID" value="MBD2777193.1"/>
    <property type="molecule type" value="Genomic_DNA"/>
</dbReference>
<gene>
    <name evidence="1" type="ORF">ICL16_35405</name>
</gene>
<accession>A0A8J6Y0Z7</accession>
<dbReference type="Proteomes" id="UP000629098">
    <property type="component" value="Unassembled WGS sequence"/>
</dbReference>
<name>A0A8J6Y0Z7_9CYAN</name>
<proteinExistence type="predicted"/>
<dbReference type="GO" id="GO:0003676">
    <property type="term" value="F:nucleic acid binding"/>
    <property type="evidence" value="ECO:0007669"/>
    <property type="project" value="InterPro"/>
</dbReference>
<dbReference type="InterPro" id="IPR036397">
    <property type="entry name" value="RNaseH_sf"/>
</dbReference>
<protein>
    <recommendedName>
        <fullName evidence="3">Transposase</fullName>
    </recommendedName>
</protein>
<evidence type="ECO:0000313" key="1">
    <source>
        <dbReference type="EMBL" id="MBD2777193.1"/>
    </source>
</evidence>
<dbReference type="Gene3D" id="3.30.420.10">
    <property type="entry name" value="Ribonuclease H-like superfamily/Ribonuclease H"/>
    <property type="match status" value="1"/>
</dbReference>
<organism evidence="1 2">
    <name type="scientific">Iningainema tapete BLCC-T55</name>
    <dbReference type="NCBI Taxonomy" id="2748662"/>
    <lineage>
        <taxon>Bacteria</taxon>
        <taxon>Bacillati</taxon>
        <taxon>Cyanobacteriota</taxon>
        <taxon>Cyanophyceae</taxon>
        <taxon>Nostocales</taxon>
        <taxon>Scytonemataceae</taxon>
        <taxon>Iningainema tapete</taxon>
    </lineage>
</organism>
<sequence>MTVLGAECGLYIPTSVRVAFLSCERVNPKVMQIALNTFVEQVNPDKAKLIILLLDQAGWHSTHRLGVPDGIILYPILPFTPQLNPTECVWPLLRERLAHRVWSDLDTLESVLSQRCMQADAESASG</sequence>
<keyword evidence="2" id="KW-1185">Reference proteome</keyword>
<reference evidence="1" key="1">
    <citation type="submission" date="2020-09" db="EMBL/GenBank/DDBJ databases">
        <title>Iningainema tapete sp. nov. (Scytonemataceae, Cyanobacteria) from greenhouses in central Florida (USA) produces two types of nodularin with biosynthetic potential for microcystin-LR and anabaenopeptins.</title>
        <authorList>
            <person name="Berthold D.E."/>
            <person name="Lefler F.W."/>
            <person name="Huang I.-S."/>
            <person name="Abdulla H."/>
            <person name="Zimba P.V."/>
            <person name="Laughinghouse H.D. IV."/>
        </authorList>
    </citation>
    <scope>NUCLEOTIDE SEQUENCE</scope>
    <source>
        <strain evidence="1">BLCCT55</strain>
    </source>
</reference>